<gene>
    <name evidence="1" type="primary">plc</name>
    <name evidence="1" type="ORF">Xish_01723</name>
</gene>
<sequence>MSQYSDVMLINSTNSDWKITSVSSKLMQIPDIPYPIKSRFCQHFDISSLNGVDIKNCNFEAAFQIMDSVNSTFRVRGRYKDELGRFDVEVYLENLETHKHKKGSAVSLGWVQSGKTYLFLIGDVGNYIGPNINTESWMQEHLNILGNHSLKEICISGSHDAGMSVSTWSTHLASECNTLTQSNNILNQLKLGIRYFDIRPVLSDKNFFTGHYKKLGFFWEGANGESINSIIDEINSFMESNNELIMIKLSHSLNLDVGFFDTYRPFNQDQWFDLFDKLSNINNLYFHIDEGNVSDSTLNTLTANGTRSAVLFFVEDKEADIDLGEYEDAGFFLLSELNMYHKYSNTNDIYIMSKDQLKKMHDHAPQQYFELEWTLTQDAIQVASCPTTIGFSIKELADIANREFIDLLYPNIKKNEYPNIILVDNVKDIAVTTLALAINWIVL</sequence>
<evidence type="ECO:0000313" key="2">
    <source>
        <dbReference type="Proteomes" id="UP000222168"/>
    </source>
</evidence>
<dbReference type="GO" id="GO:0008081">
    <property type="term" value="F:phosphoric diester hydrolase activity"/>
    <property type="evidence" value="ECO:0007669"/>
    <property type="project" value="InterPro"/>
</dbReference>
<keyword evidence="2" id="KW-1185">Reference proteome</keyword>
<protein>
    <submittedName>
        <fullName evidence="1">1-phosphatidylinositol phosphodiesterase</fullName>
        <ecNumber evidence="1">4.6.1.13</ecNumber>
    </submittedName>
</protein>
<name>A0A2D0KGG2_9GAMM</name>
<dbReference type="Gene3D" id="3.20.20.190">
    <property type="entry name" value="Phosphatidylinositol (PI) phosphodiesterase"/>
    <property type="match status" value="1"/>
</dbReference>
<accession>A0A2D0KGG2</accession>
<dbReference type="GO" id="GO:0004436">
    <property type="term" value="F:phosphatidylinositol diacylglycerol-lyase activity"/>
    <property type="evidence" value="ECO:0007669"/>
    <property type="project" value="UniProtKB-EC"/>
</dbReference>
<evidence type="ECO:0000313" key="1">
    <source>
        <dbReference type="EMBL" id="PHM62514.1"/>
    </source>
</evidence>
<dbReference type="GO" id="GO:0006629">
    <property type="term" value="P:lipid metabolic process"/>
    <property type="evidence" value="ECO:0007669"/>
    <property type="project" value="InterPro"/>
</dbReference>
<reference evidence="1 2" key="1">
    <citation type="journal article" date="2017" name="Nat. Microbiol.">
        <title>Natural product diversity associated with the nematode symbionts Photorhabdus and Xenorhabdus.</title>
        <authorList>
            <person name="Tobias N.J."/>
            <person name="Wolff H."/>
            <person name="Djahanschiri B."/>
            <person name="Grundmann F."/>
            <person name="Kronenwerth M."/>
            <person name="Shi Y.M."/>
            <person name="Simonyi S."/>
            <person name="Grun P."/>
            <person name="Shapiro-Ilan D."/>
            <person name="Pidot S.J."/>
            <person name="Stinear T.P."/>
            <person name="Ebersberger I."/>
            <person name="Bode H.B."/>
        </authorList>
    </citation>
    <scope>NUCLEOTIDE SEQUENCE [LARGE SCALE GENOMIC DNA]</scope>
    <source>
        <strain evidence="1 2">DSM 22670</strain>
    </source>
</reference>
<comment type="caution">
    <text evidence="1">The sequence shown here is derived from an EMBL/GenBank/DDBJ whole genome shotgun (WGS) entry which is preliminary data.</text>
</comment>
<dbReference type="RefSeq" id="WP_099117488.1">
    <property type="nucleotide sequence ID" value="NZ_NJAK01000001.1"/>
</dbReference>
<keyword evidence="1" id="KW-0456">Lyase</keyword>
<dbReference type="EC" id="4.6.1.13" evidence="1"/>
<dbReference type="PANTHER" id="PTHR13593:SF143">
    <property type="entry name" value="PHOSPHATIDYLINOSITOL-SPECIFIC PHOSPHOLIPASE C X DOMAIN-CONTAINING PROTEIN"/>
    <property type="match status" value="1"/>
</dbReference>
<dbReference type="InterPro" id="IPR051057">
    <property type="entry name" value="PI-PLC_domain"/>
</dbReference>
<proteinExistence type="predicted"/>
<dbReference type="PANTHER" id="PTHR13593">
    <property type="match status" value="1"/>
</dbReference>
<dbReference type="EMBL" id="NJAK01000001">
    <property type="protein sequence ID" value="PHM62514.1"/>
    <property type="molecule type" value="Genomic_DNA"/>
</dbReference>
<dbReference type="InterPro" id="IPR017946">
    <property type="entry name" value="PLC-like_Pdiesterase_TIM-brl"/>
</dbReference>
<dbReference type="OrthoDB" id="2079904at2"/>
<dbReference type="AlphaFoldDB" id="A0A2D0KGG2"/>
<organism evidence="1 2">
    <name type="scientific">Xenorhabdus ishibashii</name>
    <dbReference type="NCBI Taxonomy" id="1034471"/>
    <lineage>
        <taxon>Bacteria</taxon>
        <taxon>Pseudomonadati</taxon>
        <taxon>Pseudomonadota</taxon>
        <taxon>Gammaproteobacteria</taxon>
        <taxon>Enterobacterales</taxon>
        <taxon>Morganellaceae</taxon>
        <taxon>Xenorhabdus</taxon>
    </lineage>
</organism>
<dbReference type="Proteomes" id="UP000222168">
    <property type="component" value="Unassembled WGS sequence"/>
</dbReference>
<dbReference type="SUPFAM" id="SSF51695">
    <property type="entry name" value="PLC-like phosphodiesterases"/>
    <property type="match status" value="1"/>
</dbReference>